<gene>
    <name evidence="1" type="ORF">HHL10_21825</name>
</gene>
<proteinExistence type="predicted"/>
<dbReference type="Gene3D" id="1.25.40.380">
    <property type="entry name" value="Protein of unknown function DUF1810"/>
    <property type="match status" value="1"/>
</dbReference>
<dbReference type="Pfam" id="PF08837">
    <property type="entry name" value="DUF1810"/>
    <property type="match status" value="1"/>
</dbReference>
<organism evidence="1 2">
    <name type="scientific">Azohydromonas caseinilytica</name>
    <dbReference type="NCBI Taxonomy" id="2728836"/>
    <lineage>
        <taxon>Bacteria</taxon>
        <taxon>Pseudomonadati</taxon>
        <taxon>Pseudomonadota</taxon>
        <taxon>Betaproteobacteria</taxon>
        <taxon>Burkholderiales</taxon>
        <taxon>Sphaerotilaceae</taxon>
        <taxon>Azohydromonas</taxon>
    </lineage>
</organism>
<dbReference type="InterPro" id="IPR014937">
    <property type="entry name" value="DUF1810"/>
</dbReference>
<name>A0A848FE83_9BURK</name>
<sequence length="142" mass="15953">MDDPFDLNRFVAAQDPVLAHVRAELAAGDKRSHWMWFVFPQLKSLGRSATALHYGLASREEALAYWRHPLLGPRLRECTALVLGVPAPRSAHAIFHSPDDLKFRSCMTLFAAVAPEEPLFRQALERFYDGPDGRTLELLGTP</sequence>
<evidence type="ECO:0000313" key="2">
    <source>
        <dbReference type="Proteomes" id="UP000574067"/>
    </source>
</evidence>
<protein>
    <submittedName>
        <fullName evidence="1">DUF1810 domain-containing protein</fullName>
    </submittedName>
</protein>
<comment type="caution">
    <text evidence="1">The sequence shown here is derived from an EMBL/GenBank/DDBJ whole genome shotgun (WGS) entry which is preliminary data.</text>
</comment>
<dbReference type="RefSeq" id="WP_169162513.1">
    <property type="nucleotide sequence ID" value="NZ_JABBFW010000020.1"/>
</dbReference>
<dbReference type="EMBL" id="JABBFW010000020">
    <property type="protein sequence ID" value="NML17612.1"/>
    <property type="molecule type" value="Genomic_DNA"/>
</dbReference>
<accession>A0A848FE83</accession>
<reference evidence="1 2" key="1">
    <citation type="submission" date="2020-04" db="EMBL/GenBank/DDBJ databases">
        <title>Azohydromonas sp. isolated from soil.</title>
        <authorList>
            <person name="Dahal R.H."/>
        </authorList>
    </citation>
    <scope>NUCLEOTIDE SEQUENCE [LARGE SCALE GENOMIC DNA]</scope>
    <source>
        <strain evidence="1 2">G-1-1-14</strain>
    </source>
</reference>
<keyword evidence="2" id="KW-1185">Reference proteome</keyword>
<dbReference type="InterPro" id="IPR036287">
    <property type="entry name" value="Rv1873-like_sf"/>
</dbReference>
<dbReference type="Proteomes" id="UP000574067">
    <property type="component" value="Unassembled WGS sequence"/>
</dbReference>
<dbReference type="PIRSF" id="PIRSF008546">
    <property type="entry name" value="UCP008546"/>
    <property type="match status" value="1"/>
</dbReference>
<dbReference type="AlphaFoldDB" id="A0A848FE83"/>
<evidence type="ECO:0000313" key="1">
    <source>
        <dbReference type="EMBL" id="NML17612.1"/>
    </source>
</evidence>
<dbReference type="SUPFAM" id="SSF140736">
    <property type="entry name" value="Rv1873-like"/>
    <property type="match status" value="1"/>
</dbReference>